<feature type="non-terminal residue" evidence="1">
    <location>
        <position position="60"/>
    </location>
</feature>
<accession>A0A8S0VKE7</accession>
<dbReference type="Gramene" id="OE9A063019T1">
    <property type="protein sequence ID" value="OE9A063019C1"/>
    <property type="gene ID" value="OE9A063019"/>
</dbReference>
<evidence type="ECO:0000313" key="2">
    <source>
        <dbReference type="Proteomes" id="UP000594638"/>
    </source>
</evidence>
<gene>
    <name evidence="1" type="ORF">OLEA9_A063019</name>
</gene>
<evidence type="ECO:0000313" key="1">
    <source>
        <dbReference type="EMBL" id="CAA3032718.1"/>
    </source>
</evidence>
<sequence>VQLRDGAVPIAASSDVLAEIMWNCWVVIVEEVKSFPLMSTFSDFSGWKVAENDRLMTTGR</sequence>
<dbReference type="EMBL" id="CACTIH010009659">
    <property type="protein sequence ID" value="CAA3032718.1"/>
    <property type="molecule type" value="Genomic_DNA"/>
</dbReference>
<comment type="caution">
    <text evidence="1">The sequence shown here is derived from an EMBL/GenBank/DDBJ whole genome shotgun (WGS) entry which is preliminary data.</text>
</comment>
<organism evidence="1 2">
    <name type="scientific">Olea europaea subsp. europaea</name>
    <dbReference type="NCBI Taxonomy" id="158383"/>
    <lineage>
        <taxon>Eukaryota</taxon>
        <taxon>Viridiplantae</taxon>
        <taxon>Streptophyta</taxon>
        <taxon>Embryophyta</taxon>
        <taxon>Tracheophyta</taxon>
        <taxon>Spermatophyta</taxon>
        <taxon>Magnoliopsida</taxon>
        <taxon>eudicotyledons</taxon>
        <taxon>Gunneridae</taxon>
        <taxon>Pentapetalae</taxon>
        <taxon>asterids</taxon>
        <taxon>lamiids</taxon>
        <taxon>Lamiales</taxon>
        <taxon>Oleaceae</taxon>
        <taxon>Oleeae</taxon>
        <taxon>Olea</taxon>
    </lineage>
</organism>
<reference evidence="1 2" key="1">
    <citation type="submission" date="2019-12" db="EMBL/GenBank/DDBJ databases">
        <authorList>
            <person name="Alioto T."/>
            <person name="Alioto T."/>
            <person name="Gomez Garrido J."/>
        </authorList>
    </citation>
    <scope>NUCLEOTIDE SEQUENCE [LARGE SCALE GENOMIC DNA]</scope>
</reference>
<feature type="non-terminal residue" evidence="1">
    <location>
        <position position="1"/>
    </location>
</feature>
<dbReference type="Proteomes" id="UP000594638">
    <property type="component" value="Unassembled WGS sequence"/>
</dbReference>
<dbReference type="AlphaFoldDB" id="A0A8S0VKE7"/>
<name>A0A8S0VKE7_OLEEU</name>
<keyword evidence="2" id="KW-1185">Reference proteome</keyword>
<proteinExistence type="predicted"/>
<protein>
    <submittedName>
        <fullName evidence="1">Uncharacterized protein</fullName>
    </submittedName>
</protein>